<accession>A0A6J7H2T8</accession>
<dbReference type="InterPro" id="IPR008928">
    <property type="entry name" value="6-hairpin_glycosidase_sf"/>
</dbReference>
<dbReference type="EMBL" id="CAEZYR010000158">
    <property type="protein sequence ID" value="CAB4767812.1"/>
    <property type="molecule type" value="Genomic_DNA"/>
</dbReference>
<proteinExistence type="predicted"/>
<protein>
    <submittedName>
        <fullName evidence="2">Unannotated protein</fullName>
    </submittedName>
</protein>
<name>A0A6J7H2T8_9ZZZZ</name>
<reference evidence="2" key="1">
    <citation type="submission" date="2020-05" db="EMBL/GenBank/DDBJ databases">
        <authorList>
            <person name="Chiriac C."/>
            <person name="Salcher M."/>
            <person name="Ghai R."/>
            <person name="Kavagutti S V."/>
        </authorList>
    </citation>
    <scope>NUCLEOTIDE SEQUENCE</scope>
</reference>
<evidence type="ECO:0000313" key="2">
    <source>
        <dbReference type="EMBL" id="CAB4910019.1"/>
    </source>
</evidence>
<dbReference type="SUPFAM" id="SSF48208">
    <property type="entry name" value="Six-hairpin glycosidases"/>
    <property type="match status" value="1"/>
</dbReference>
<dbReference type="AlphaFoldDB" id="A0A6J7H2T8"/>
<evidence type="ECO:0000313" key="1">
    <source>
        <dbReference type="EMBL" id="CAB4767812.1"/>
    </source>
</evidence>
<dbReference type="GO" id="GO:0005975">
    <property type="term" value="P:carbohydrate metabolic process"/>
    <property type="evidence" value="ECO:0007669"/>
    <property type="project" value="InterPro"/>
</dbReference>
<organism evidence="2">
    <name type="scientific">freshwater metagenome</name>
    <dbReference type="NCBI Taxonomy" id="449393"/>
    <lineage>
        <taxon>unclassified sequences</taxon>
        <taxon>metagenomes</taxon>
        <taxon>ecological metagenomes</taxon>
    </lineage>
</organism>
<dbReference type="EMBL" id="CAFBMH010000047">
    <property type="protein sequence ID" value="CAB4910019.1"/>
    <property type="molecule type" value="Genomic_DNA"/>
</dbReference>
<gene>
    <name evidence="1" type="ORF">UFOPK2754_02920</name>
    <name evidence="2" type="ORF">UFOPK3543_01435</name>
</gene>
<sequence length="743" mass="78889">MKYKRAATDAADAPAAERLADAHATLARTIARSGASTLTAQARAARTAAALEATAPSWAKPWWLDRQLRPTHAAFVPVGELGVVENVTGRTWTVLATASSGPMATVDPAGAVHPSGASWSLDWAIGAEDRWHCAASEPTVRQRLVSLAPVVETVCKVPSGEAIARAYAVAAGGAGGHAVVFEIENESPVPFVALFAIRPAHPLGVGSVSSIRYEHPHVIVDERPVLLLDKPAARWSVADAPGDALIDAITGGAVDGAFQPVSSALGLATATFLVPVPHRTSVRVLLYPDVTRRDRPERIAVLAGAGQVARGWEAHTASAARIELPDRRISDGYVAALRSISAACAGGFPVPFGRESDWRVADEAAVMRALASVGLRELVAPILRQRCDELELDSWFRREPASIERNLAVFDAVAAYWNATHDHALVDDVLGVVVKAAHWVERARARQGARIAAPTARAASRSLAVLASALRSCGQPDAADDLQSFAARFVLDLDRDIDVEDKPEVDVDVDAERAADATARPMAIETPRGFDTMATMRAACTDLTDGDVFAFERIEWILRAGGATSRWPTYVHPRLLTGSAGAGDDPSVSAAFVALARALVVDDSRPGVLRLLPSVPPTWYGQSLDVHDLPTSAGSLSFALRWHGARPALLWELTTRADEAPIDVTITAPGLDQAWSTDAHQGEALLATPHAGEPVTLVEHPDADHVPMTTLEPRIRREQALDRPVVSGELADAPLVEPGDSFG</sequence>